<name>A0A9X0AII6_9HELO</name>
<proteinExistence type="predicted"/>
<dbReference type="Proteomes" id="UP001152300">
    <property type="component" value="Unassembled WGS sequence"/>
</dbReference>
<dbReference type="PANTHER" id="PTHR37535">
    <property type="entry name" value="FLUG DOMAIN PROTEIN"/>
    <property type="match status" value="1"/>
</dbReference>
<sequence>MHTPLFRRMEGPGNRKLSSTLAISSTSVTADAQRVVAAAGFRQRFTFYCIRCGMSNVFHDNKVDNSRIKQLMGHSGLSDKNFQKYYQSRKVNIDIGNIYRMQQLRSERTETLNMRSKRDPTVLVKLSADQKKEYYDQDKDIQDLFASRKRLKRELRYLFSQKESTRAKLAIIRCSIERRKIYIRKHGLRKVRENHFENLSKPSQSSENFESEVPIPPVVRPELSNILYPKVFDSKTTLLAIEGLIAYCTTTSTPYHNSQKMEWITCGKGV</sequence>
<dbReference type="InterPro" id="IPR011010">
    <property type="entry name" value="DNA_brk_join_enz"/>
</dbReference>
<dbReference type="SUPFAM" id="SSF56349">
    <property type="entry name" value="DNA breaking-rejoining enzymes"/>
    <property type="match status" value="1"/>
</dbReference>
<evidence type="ECO:0000313" key="1">
    <source>
        <dbReference type="EMBL" id="KAJ8062979.1"/>
    </source>
</evidence>
<protein>
    <submittedName>
        <fullName evidence="1">Uncharacterized protein</fullName>
    </submittedName>
</protein>
<accession>A0A9X0AII6</accession>
<comment type="caution">
    <text evidence="1">The sequence shown here is derived from an EMBL/GenBank/DDBJ whole genome shotgun (WGS) entry which is preliminary data.</text>
</comment>
<dbReference type="GO" id="GO:0003677">
    <property type="term" value="F:DNA binding"/>
    <property type="evidence" value="ECO:0007669"/>
    <property type="project" value="InterPro"/>
</dbReference>
<dbReference type="PANTHER" id="PTHR37535:SF4">
    <property type="entry name" value="FLUG DOMAIN-CONTAINING PROTEIN"/>
    <property type="match status" value="1"/>
</dbReference>
<organism evidence="1 2">
    <name type="scientific">Sclerotinia nivalis</name>
    <dbReference type="NCBI Taxonomy" id="352851"/>
    <lineage>
        <taxon>Eukaryota</taxon>
        <taxon>Fungi</taxon>
        <taxon>Dikarya</taxon>
        <taxon>Ascomycota</taxon>
        <taxon>Pezizomycotina</taxon>
        <taxon>Leotiomycetes</taxon>
        <taxon>Helotiales</taxon>
        <taxon>Sclerotiniaceae</taxon>
        <taxon>Sclerotinia</taxon>
    </lineage>
</organism>
<reference evidence="1" key="1">
    <citation type="submission" date="2022-11" db="EMBL/GenBank/DDBJ databases">
        <title>Genome Resource of Sclerotinia nivalis Strain SnTB1, a Plant Pathogen Isolated from American Ginseng.</title>
        <authorList>
            <person name="Fan S."/>
        </authorList>
    </citation>
    <scope>NUCLEOTIDE SEQUENCE</scope>
    <source>
        <strain evidence="1">SnTB1</strain>
    </source>
</reference>
<evidence type="ECO:0000313" key="2">
    <source>
        <dbReference type="Proteomes" id="UP001152300"/>
    </source>
</evidence>
<keyword evidence="2" id="KW-1185">Reference proteome</keyword>
<dbReference type="InterPro" id="IPR021842">
    <property type="entry name" value="DUF3435"/>
</dbReference>
<dbReference type="OrthoDB" id="4860140at2759"/>
<dbReference type="Pfam" id="PF11917">
    <property type="entry name" value="DUF3435"/>
    <property type="match status" value="1"/>
</dbReference>
<gene>
    <name evidence="1" type="ORF">OCU04_008225</name>
</gene>
<dbReference type="EMBL" id="JAPEIS010000009">
    <property type="protein sequence ID" value="KAJ8062979.1"/>
    <property type="molecule type" value="Genomic_DNA"/>
</dbReference>
<dbReference type="AlphaFoldDB" id="A0A9X0AII6"/>